<dbReference type="InterPro" id="IPR000082">
    <property type="entry name" value="SEA_dom"/>
</dbReference>
<evidence type="ECO:0000313" key="4">
    <source>
        <dbReference type="RefSeq" id="XP_045549653.1"/>
    </source>
</evidence>
<reference evidence="4" key="1">
    <citation type="submission" date="2025-08" db="UniProtKB">
        <authorList>
            <consortium name="RefSeq"/>
        </authorList>
    </citation>
    <scope>IDENTIFICATION</scope>
</reference>
<feature type="domain" description="SEA" evidence="2">
    <location>
        <begin position="46"/>
        <end position="160"/>
    </location>
</feature>
<feature type="region of interest" description="Disordered" evidence="1">
    <location>
        <begin position="174"/>
        <end position="203"/>
    </location>
</feature>
<name>A0ABM3CSX3_SALSA</name>
<sequence length="220" mass="24245">MVRPSNNLLRTTQCILVFAISGALSASFFRVPRSVTPAGMSTTPTAKMAYQICMEITNRVFNDSLLSPNSEDYKKMYDEVNQLLAEVYGCRTCSTGSVYEGIATMTFSHGSVIANATIVFYTEAINQWVVKYLFLENIKANPSAVLQINSNYTEFQATPVPAVVPNITIPTTPTTTITNTTPMTTTTTTNQPTTTTTNQPITTTTNHQQPLLLTINNHYY</sequence>
<proteinExistence type="predicted"/>
<dbReference type="InterPro" id="IPR036364">
    <property type="entry name" value="SEA_dom_sf"/>
</dbReference>
<gene>
    <name evidence="4" type="primary">LOC123726593</name>
</gene>
<protein>
    <submittedName>
        <fullName evidence="4">Cell wall protein DAN4-like</fullName>
    </submittedName>
</protein>
<organism evidence="3 4">
    <name type="scientific">Salmo salar</name>
    <name type="common">Atlantic salmon</name>
    <dbReference type="NCBI Taxonomy" id="8030"/>
    <lineage>
        <taxon>Eukaryota</taxon>
        <taxon>Metazoa</taxon>
        <taxon>Chordata</taxon>
        <taxon>Craniata</taxon>
        <taxon>Vertebrata</taxon>
        <taxon>Euteleostomi</taxon>
        <taxon>Actinopterygii</taxon>
        <taxon>Neopterygii</taxon>
        <taxon>Teleostei</taxon>
        <taxon>Protacanthopterygii</taxon>
        <taxon>Salmoniformes</taxon>
        <taxon>Salmonidae</taxon>
        <taxon>Salmoninae</taxon>
        <taxon>Salmo</taxon>
    </lineage>
</organism>
<dbReference type="SUPFAM" id="SSF82671">
    <property type="entry name" value="SEA domain"/>
    <property type="match status" value="1"/>
</dbReference>
<keyword evidence="3" id="KW-1185">Reference proteome</keyword>
<accession>A0ABM3CSX3</accession>
<evidence type="ECO:0000313" key="3">
    <source>
        <dbReference type="Proteomes" id="UP001652741"/>
    </source>
</evidence>
<evidence type="ECO:0000259" key="2">
    <source>
        <dbReference type="PROSITE" id="PS50024"/>
    </source>
</evidence>
<dbReference type="Gene3D" id="3.30.70.960">
    <property type="entry name" value="SEA domain"/>
    <property type="match status" value="1"/>
</dbReference>
<dbReference type="Pfam" id="PF01390">
    <property type="entry name" value="SEA"/>
    <property type="match status" value="1"/>
</dbReference>
<evidence type="ECO:0000256" key="1">
    <source>
        <dbReference type="SAM" id="MobiDB-lite"/>
    </source>
</evidence>
<dbReference type="RefSeq" id="XP_045549653.1">
    <property type="nucleotide sequence ID" value="XM_045693697.1"/>
</dbReference>
<dbReference type="PROSITE" id="PS50024">
    <property type="entry name" value="SEA"/>
    <property type="match status" value="1"/>
</dbReference>
<dbReference type="GeneID" id="123726593"/>
<dbReference type="Proteomes" id="UP001652741">
    <property type="component" value="Chromosome ssa14"/>
</dbReference>